<dbReference type="AlphaFoldDB" id="A0AAV4H3R7"/>
<sequence>MCVVVVVVVVVVVIVVVGTPVALCNTSRSYSSSRYHANLFRSTIAPGVEDKTAGLRSASQSVSEDQAVSSQVASLIQAVQTDVASIQAATQSLGTEAAQLKVTLLQAVEDLQGYVSDTSSAQIAARRVRASAENFKNVSETAAEVMISSTTSVLEDLAALTQTQADLGRSQTQANTVQATRLPTQLDVQSVVNQIIQSGVSTQAVADLNRRAEEDLFTAEQAVEDTQRALAKSRELNQDLILMADDIVESRDLRVRTSGLMSASNASRRHITETIDQATAHSDKAESDANNITAEAAILSNTIQEVNSCLDQATVDVTSAQTSANNIKARADTASAAQRTLISLMVSIGEEDTDRGVTTVLSSLTQANSTLTDLEGSLTELEALVDIAGLVQQLQTQSNQLTALNTEINSLTTEVDTILVSLQEADGTTTCDQN</sequence>
<proteinExistence type="predicted"/>
<gene>
    <name evidence="2" type="ORF">ElyMa_000864700</name>
</gene>
<evidence type="ECO:0000313" key="2">
    <source>
        <dbReference type="EMBL" id="GFR92291.1"/>
    </source>
</evidence>
<organism evidence="2 3">
    <name type="scientific">Elysia marginata</name>
    <dbReference type="NCBI Taxonomy" id="1093978"/>
    <lineage>
        <taxon>Eukaryota</taxon>
        <taxon>Metazoa</taxon>
        <taxon>Spiralia</taxon>
        <taxon>Lophotrochozoa</taxon>
        <taxon>Mollusca</taxon>
        <taxon>Gastropoda</taxon>
        <taxon>Heterobranchia</taxon>
        <taxon>Euthyneura</taxon>
        <taxon>Panpulmonata</taxon>
        <taxon>Sacoglossa</taxon>
        <taxon>Placobranchoidea</taxon>
        <taxon>Plakobranchidae</taxon>
        <taxon>Elysia</taxon>
    </lineage>
</organism>
<evidence type="ECO:0000313" key="3">
    <source>
        <dbReference type="Proteomes" id="UP000762676"/>
    </source>
</evidence>
<protein>
    <recommendedName>
        <fullName evidence="4">Methyl-accepting transducer domain-containing protein</fullName>
    </recommendedName>
</protein>
<keyword evidence="1" id="KW-0175">Coiled coil</keyword>
<comment type="caution">
    <text evidence="2">The sequence shown here is derived from an EMBL/GenBank/DDBJ whole genome shotgun (WGS) entry which is preliminary data.</text>
</comment>
<dbReference type="EMBL" id="BMAT01001774">
    <property type="protein sequence ID" value="GFR92291.1"/>
    <property type="molecule type" value="Genomic_DNA"/>
</dbReference>
<evidence type="ECO:0000256" key="1">
    <source>
        <dbReference type="SAM" id="Coils"/>
    </source>
</evidence>
<keyword evidence="3" id="KW-1185">Reference proteome</keyword>
<evidence type="ECO:0008006" key="4">
    <source>
        <dbReference type="Google" id="ProtNLM"/>
    </source>
</evidence>
<dbReference type="Proteomes" id="UP000762676">
    <property type="component" value="Unassembled WGS sequence"/>
</dbReference>
<reference evidence="2 3" key="1">
    <citation type="journal article" date="2021" name="Elife">
        <title>Chloroplast acquisition without the gene transfer in kleptoplastic sea slugs, Plakobranchus ocellatus.</title>
        <authorList>
            <person name="Maeda T."/>
            <person name="Takahashi S."/>
            <person name="Yoshida T."/>
            <person name="Shimamura S."/>
            <person name="Takaki Y."/>
            <person name="Nagai Y."/>
            <person name="Toyoda A."/>
            <person name="Suzuki Y."/>
            <person name="Arimoto A."/>
            <person name="Ishii H."/>
            <person name="Satoh N."/>
            <person name="Nishiyama T."/>
            <person name="Hasebe M."/>
            <person name="Maruyama T."/>
            <person name="Minagawa J."/>
            <person name="Obokata J."/>
            <person name="Shigenobu S."/>
        </authorList>
    </citation>
    <scope>NUCLEOTIDE SEQUENCE [LARGE SCALE GENOMIC DNA]</scope>
</reference>
<name>A0AAV4H3R7_9GAST</name>
<feature type="coiled-coil region" evidence="1">
    <location>
        <begin position="364"/>
        <end position="414"/>
    </location>
</feature>
<accession>A0AAV4H3R7</accession>